<sequence>MQVNKGCFVISLDFELLWGVFDLVNHKEKEEYFTNTKKVIPLILDSFAQYQIHATWAIVGMLFNSNWEEWNNNQPKVVPLYKNSSLSPYDFGNSISTLATEDFVFAPELIQQIKGTEGQEIGTHTYSHYYCLEQGQTIEQFAADLQKAIDVACEMNINLKSLVFPRNQLREEYLKICADMGIENVRSNPSSWYWQDTQSSSFLTKIGRSGDAYFPFGNKNYPLKELKKKKGIPLEQKAGRFLRPVEGNSFLRKLKLKRIMREMTMAAKKNEIYHLWWHPHNFGDHPTESLNDLKVILEHFDKLRSKFNFQSANMEEIGGLQKST</sequence>
<dbReference type="CDD" id="cd10929">
    <property type="entry name" value="CE4_u5"/>
    <property type="match status" value="1"/>
</dbReference>
<gene>
    <name evidence="2" type="ORF">RM545_04290</name>
</gene>
<comment type="caution">
    <text evidence="2">The sequence shown here is derived from an EMBL/GenBank/DDBJ whole genome shotgun (WGS) entry which is preliminary data.</text>
</comment>
<dbReference type="EMBL" id="JAVRHO010000005">
    <property type="protein sequence ID" value="MDT0645898.1"/>
    <property type="molecule type" value="Genomic_DNA"/>
</dbReference>
<reference evidence="2 3" key="1">
    <citation type="submission" date="2023-09" db="EMBL/GenBank/DDBJ databases">
        <authorList>
            <person name="Rey-Velasco X."/>
        </authorList>
    </citation>
    <scope>NUCLEOTIDE SEQUENCE [LARGE SCALE GENOMIC DNA]</scope>
    <source>
        <strain evidence="2 3">F260</strain>
    </source>
</reference>
<dbReference type="SUPFAM" id="SSF88713">
    <property type="entry name" value="Glycoside hydrolase/deacetylase"/>
    <property type="match status" value="1"/>
</dbReference>
<dbReference type="InterPro" id="IPR002509">
    <property type="entry name" value="NODB_dom"/>
</dbReference>
<dbReference type="InterPro" id="IPR011330">
    <property type="entry name" value="Glyco_hydro/deAcase_b/a-brl"/>
</dbReference>
<evidence type="ECO:0000313" key="2">
    <source>
        <dbReference type="EMBL" id="MDT0645898.1"/>
    </source>
</evidence>
<name>A0ABU3CI48_9FLAO</name>
<keyword evidence="3" id="KW-1185">Reference proteome</keyword>
<accession>A0ABU3CI48</accession>
<evidence type="ECO:0000259" key="1">
    <source>
        <dbReference type="Pfam" id="PF01522"/>
    </source>
</evidence>
<proteinExistence type="predicted"/>
<feature type="domain" description="NodB homology" evidence="1">
    <location>
        <begin position="38"/>
        <end position="184"/>
    </location>
</feature>
<dbReference type="Proteomes" id="UP001245285">
    <property type="component" value="Unassembled WGS sequence"/>
</dbReference>
<dbReference type="Pfam" id="PF01522">
    <property type="entry name" value="Polysacc_deac_1"/>
    <property type="match status" value="1"/>
</dbReference>
<dbReference type="RefSeq" id="WP_311494085.1">
    <property type="nucleotide sequence ID" value="NZ_JAVRHO010000005.1"/>
</dbReference>
<protein>
    <submittedName>
        <fullName evidence="2">Polysaccharide deacetylase family protein</fullName>
    </submittedName>
</protein>
<dbReference type="Gene3D" id="3.20.20.370">
    <property type="entry name" value="Glycoside hydrolase/deacetylase"/>
    <property type="match status" value="1"/>
</dbReference>
<evidence type="ECO:0000313" key="3">
    <source>
        <dbReference type="Proteomes" id="UP001245285"/>
    </source>
</evidence>
<organism evidence="2 3">
    <name type="scientific">Autumnicola lenta</name>
    <dbReference type="NCBI Taxonomy" id="3075593"/>
    <lineage>
        <taxon>Bacteria</taxon>
        <taxon>Pseudomonadati</taxon>
        <taxon>Bacteroidota</taxon>
        <taxon>Flavobacteriia</taxon>
        <taxon>Flavobacteriales</taxon>
        <taxon>Flavobacteriaceae</taxon>
        <taxon>Autumnicola</taxon>
    </lineage>
</organism>